<sequence>MNVIARNICSAALRVARQEPSVKSFCKTLPNFQPARFKSNAVTFPAGLIFRQLFDYQSYTYTYLLGDDETTEAVLIDPVIELVKRDARVIEDLGLKLIFALNTHVHADHVTGTGELKKLYPMCRSVIAEVSKAKADVHVVEGDAITFGRFTLKVVSTPGHTEGCQTYILHQNGKSVIAFTGDALLIRGCGRTDFQQGDSAQLYDSVHDKILSLPPQTFLYPAHDYAGQTVTTVEEELRCNPRLTKSKEEFIEIMKNLNLPYPKAIDRALPANMVCGVFDTPTS</sequence>
<dbReference type="SUPFAM" id="SSF56281">
    <property type="entry name" value="Metallo-hydrolase/oxidoreductase"/>
    <property type="match status" value="1"/>
</dbReference>
<reference evidence="4" key="1">
    <citation type="submission" date="2025-08" db="UniProtKB">
        <authorList>
            <consortium name="RefSeq"/>
        </authorList>
    </citation>
    <scope>IDENTIFICATION</scope>
    <source>
        <tissue evidence="4">Testes</tissue>
    </source>
</reference>
<dbReference type="PANTHER" id="PTHR43084">
    <property type="entry name" value="PERSULFIDE DIOXYGENASE ETHE1"/>
    <property type="match status" value="1"/>
</dbReference>
<dbReference type="PANTHER" id="PTHR43084:SF1">
    <property type="entry name" value="PERSULFIDE DIOXYGENASE ETHE1, MITOCHONDRIAL"/>
    <property type="match status" value="1"/>
</dbReference>
<dbReference type="InterPro" id="IPR044528">
    <property type="entry name" value="POD-like_MBL-fold"/>
</dbReference>
<dbReference type="RefSeq" id="XP_006823304.1">
    <property type="nucleotide sequence ID" value="XM_006823241.1"/>
</dbReference>
<dbReference type="GeneID" id="100376690"/>
<dbReference type="Pfam" id="PF00753">
    <property type="entry name" value="Lactamase_B"/>
    <property type="match status" value="1"/>
</dbReference>
<keyword evidence="1" id="KW-0479">Metal-binding</keyword>
<dbReference type="SMART" id="SM00849">
    <property type="entry name" value="Lactamase_B"/>
    <property type="match status" value="1"/>
</dbReference>
<evidence type="ECO:0000313" key="4">
    <source>
        <dbReference type="RefSeq" id="XP_006823304.1"/>
    </source>
</evidence>
<dbReference type="Proteomes" id="UP000694865">
    <property type="component" value="Unplaced"/>
</dbReference>
<dbReference type="Gene3D" id="3.60.15.10">
    <property type="entry name" value="Ribonuclease Z/Hydroxyacylglutathione hydrolase-like"/>
    <property type="match status" value="1"/>
</dbReference>
<evidence type="ECO:0000256" key="1">
    <source>
        <dbReference type="ARBA" id="ARBA00022723"/>
    </source>
</evidence>
<gene>
    <name evidence="4" type="primary">LOC100376690</name>
</gene>
<dbReference type="InterPro" id="IPR001279">
    <property type="entry name" value="Metallo-B-lactamas"/>
</dbReference>
<dbReference type="InterPro" id="IPR051682">
    <property type="entry name" value="Mito_Persulfide_Diox"/>
</dbReference>
<evidence type="ECO:0000259" key="2">
    <source>
        <dbReference type="SMART" id="SM00849"/>
    </source>
</evidence>
<evidence type="ECO:0000313" key="3">
    <source>
        <dbReference type="Proteomes" id="UP000694865"/>
    </source>
</evidence>
<accession>A0ABM0MTG3</accession>
<dbReference type="CDD" id="cd07724">
    <property type="entry name" value="POD-like_MBL-fold"/>
    <property type="match status" value="1"/>
</dbReference>
<protein>
    <submittedName>
        <fullName evidence="4">Persulfide dioxygenase ETHE1, mitochondrial-like</fullName>
    </submittedName>
</protein>
<dbReference type="InterPro" id="IPR036866">
    <property type="entry name" value="RibonucZ/Hydroxyglut_hydro"/>
</dbReference>
<keyword evidence="3" id="KW-1185">Reference proteome</keyword>
<organism evidence="3 4">
    <name type="scientific">Saccoglossus kowalevskii</name>
    <name type="common">Acorn worm</name>
    <dbReference type="NCBI Taxonomy" id="10224"/>
    <lineage>
        <taxon>Eukaryota</taxon>
        <taxon>Metazoa</taxon>
        <taxon>Hemichordata</taxon>
        <taxon>Enteropneusta</taxon>
        <taxon>Harrimaniidae</taxon>
        <taxon>Saccoglossus</taxon>
    </lineage>
</organism>
<proteinExistence type="predicted"/>
<feature type="domain" description="Metallo-beta-lactamase" evidence="2">
    <location>
        <begin position="59"/>
        <end position="223"/>
    </location>
</feature>
<name>A0ABM0MTG3_SACKO</name>